<dbReference type="Gene3D" id="1.10.10.10">
    <property type="entry name" value="Winged helix-like DNA-binding domain superfamily/Winged helix DNA-binding domain"/>
    <property type="match status" value="1"/>
</dbReference>
<dbReference type="Pfam" id="PF03466">
    <property type="entry name" value="LysR_substrate"/>
    <property type="match status" value="1"/>
</dbReference>
<evidence type="ECO:0000256" key="1">
    <source>
        <dbReference type="ARBA" id="ARBA00009437"/>
    </source>
</evidence>
<evidence type="ECO:0000256" key="2">
    <source>
        <dbReference type="ARBA" id="ARBA00023015"/>
    </source>
</evidence>
<sequence>MLPVGQQIPDLNDVAVFAQVAEAGSFTSAARTLGLPRASISRIVARLEMAIGAQLLYRTTRKVELTDIGRNFYTTTSRGLALIAEAGEAVAASRAEPTGLLRVTAPITFATMSFIPWLREFLSLHPSVRIALRLTDTAVDPLEEQADLAILTGQQPDSTYLTRRLGLSSMILVASPAYLQDHPAPRRLGDLAHHDFVLFTSDRGEEIWELDGPDGRVEVEVKGRISVTGPHAELSAALSGIGIAILPDAMTQPYLDGGSLVRVLPAYGRKGGSINAVFPANRHQPAALRALLDFLAKKCNSNGKRPLVQNGTSELGVQANVGKETACDLTDSNGTKFMLNFDQIIKFEPNSSGGGTNFSAAAPGHGIYATEKFSDVRSRVDLLRAQFARK</sequence>
<gene>
    <name evidence="6" type="ORF">BQ8482_111631</name>
</gene>
<feature type="domain" description="HTH lysR-type" evidence="5">
    <location>
        <begin position="9"/>
        <end position="66"/>
    </location>
</feature>
<evidence type="ECO:0000259" key="5">
    <source>
        <dbReference type="PROSITE" id="PS50931"/>
    </source>
</evidence>
<dbReference type="Pfam" id="PF00126">
    <property type="entry name" value="HTH_1"/>
    <property type="match status" value="1"/>
</dbReference>
<evidence type="ECO:0000313" key="7">
    <source>
        <dbReference type="Proteomes" id="UP000245698"/>
    </source>
</evidence>
<keyword evidence="2" id="KW-0805">Transcription regulation</keyword>
<dbReference type="InterPro" id="IPR005119">
    <property type="entry name" value="LysR_subst-bd"/>
</dbReference>
<organism evidence="6 7">
    <name type="scientific">Mesorhizobium delmotii</name>
    <dbReference type="NCBI Taxonomy" id="1631247"/>
    <lineage>
        <taxon>Bacteria</taxon>
        <taxon>Pseudomonadati</taxon>
        <taxon>Pseudomonadota</taxon>
        <taxon>Alphaproteobacteria</taxon>
        <taxon>Hyphomicrobiales</taxon>
        <taxon>Phyllobacteriaceae</taxon>
        <taxon>Mesorhizobium</taxon>
    </lineage>
</organism>
<dbReference type="PANTHER" id="PTHR30537">
    <property type="entry name" value="HTH-TYPE TRANSCRIPTIONAL REGULATOR"/>
    <property type="match status" value="1"/>
</dbReference>
<dbReference type="InterPro" id="IPR000847">
    <property type="entry name" value="LysR_HTH_N"/>
</dbReference>
<proteinExistence type="inferred from homology"/>
<evidence type="ECO:0000256" key="3">
    <source>
        <dbReference type="ARBA" id="ARBA00023125"/>
    </source>
</evidence>
<protein>
    <recommendedName>
        <fullName evidence="5">HTH lysR-type domain-containing protein</fullName>
    </recommendedName>
</protein>
<dbReference type="GO" id="GO:0006351">
    <property type="term" value="P:DNA-templated transcription"/>
    <property type="evidence" value="ECO:0007669"/>
    <property type="project" value="TreeGrafter"/>
</dbReference>
<evidence type="ECO:0000256" key="4">
    <source>
        <dbReference type="ARBA" id="ARBA00023163"/>
    </source>
</evidence>
<dbReference type="SUPFAM" id="SSF53850">
    <property type="entry name" value="Periplasmic binding protein-like II"/>
    <property type="match status" value="1"/>
</dbReference>
<dbReference type="PROSITE" id="PS50931">
    <property type="entry name" value="HTH_LYSR"/>
    <property type="match status" value="1"/>
</dbReference>
<evidence type="ECO:0000313" key="6">
    <source>
        <dbReference type="EMBL" id="SJM29701.1"/>
    </source>
</evidence>
<dbReference type="PANTHER" id="PTHR30537:SF5">
    <property type="entry name" value="HTH-TYPE TRANSCRIPTIONAL ACTIVATOR TTDR-RELATED"/>
    <property type="match status" value="1"/>
</dbReference>
<dbReference type="AlphaFoldDB" id="A0A2P9AEZ2"/>
<dbReference type="FunFam" id="1.10.10.10:FF:000001">
    <property type="entry name" value="LysR family transcriptional regulator"/>
    <property type="match status" value="1"/>
</dbReference>
<dbReference type="GO" id="GO:0003700">
    <property type="term" value="F:DNA-binding transcription factor activity"/>
    <property type="evidence" value="ECO:0007669"/>
    <property type="project" value="InterPro"/>
</dbReference>
<keyword evidence="4" id="KW-0804">Transcription</keyword>
<dbReference type="RefSeq" id="WP_123147125.1">
    <property type="nucleotide sequence ID" value="NZ_FUIG01000013.1"/>
</dbReference>
<dbReference type="CDD" id="cd08422">
    <property type="entry name" value="PBP2_CrgA_like"/>
    <property type="match status" value="1"/>
</dbReference>
<dbReference type="EMBL" id="FUIG01000013">
    <property type="protein sequence ID" value="SJM29701.1"/>
    <property type="molecule type" value="Genomic_DNA"/>
</dbReference>
<dbReference type="InterPro" id="IPR058163">
    <property type="entry name" value="LysR-type_TF_proteobact-type"/>
</dbReference>
<dbReference type="InterPro" id="IPR036388">
    <property type="entry name" value="WH-like_DNA-bd_sf"/>
</dbReference>
<accession>A0A2P9AEZ2</accession>
<dbReference type="InterPro" id="IPR036390">
    <property type="entry name" value="WH_DNA-bd_sf"/>
</dbReference>
<dbReference type="GO" id="GO:0043565">
    <property type="term" value="F:sequence-specific DNA binding"/>
    <property type="evidence" value="ECO:0007669"/>
    <property type="project" value="TreeGrafter"/>
</dbReference>
<name>A0A2P9AEZ2_9HYPH</name>
<comment type="similarity">
    <text evidence="1">Belongs to the LysR transcriptional regulatory family.</text>
</comment>
<keyword evidence="7" id="KW-1185">Reference proteome</keyword>
<dbReference type="SUPFAM" id="SSF46785">
    <property type="entry name" value="Winged helix' DNA-binding domain"/>
    <property type="match status" value="1"/>
</dbReference>
<dbReference type="Proteomes" id="UP000245698">
    <property type="component" value="Unassembled WGS sequence"/>
</dbReference>
<dbReference type="Gene3D" id="3.40.190.290">
    <property type="match status" value="1"/>
</dbReference>
<reference evidence="7" key="1">
    <citation type="submission" date="2016-12" db="EMBL/GenBank/DDBJ databases">
        <authorList>
            <person name="Brunel B."/>
        </authorList>
    </citation>
    <scope>NUCLEOTIDE SEQUENCE [LARGE SCALE GENOMIC DNA]</scope>
</reference>
<keyword evidence="3" id="KW-0238">DNA-binding</keyword>